<dbReference type="AlphaFoldDB" id="A0A4R2BL46"/>
<dbReference type="PANTHER" id="PTHR37305">
    <property type="entry name" value="INTEGRAL MEMBRANE PROTEIN-RELATED"/>
    <property type="match status" value="1"/>
</dbReference>
<reference evidence="2 3" key="1">
    <citation type="journal article" date="2015" name="Stand. Genomic Sci.">
        <title>Genomic Encyclopedia of Bacterial and Archaeal Type Strains, Phase III: the genomes of soil and plant-associated and newly described type strains.</title>
        <authorList>
            <person name="Whitman W.B."/>
            <person name="Woyke T."/>
            <person name="Klenk H.P."/>
            <person name="Zhou Y."/>
            <person name="Lilburn T.G."/>
            <person name="Beck B.J."/>
            <person name="De Vos P."/>
            <person name="Vandamme P."/>
            <person name="Eisen J.A."/>
            <person name="Garrity G."/>
            <person name="Hugenholtz P."/>
            <person name="Kyrpides N.C."/>
        </authorList>
    </citation>
    <scope>NUCLEOTIDE SEQUENCE [LARGE SCALE GENOMIC DNA]</scope>
    <source>
        <strain evidence="2 3">CV53</strain>
    </source>
</reference>
<dbReference type="GO" id="GO:0140359">
    <property type="term" value="F:ABC-type transporter activity"/>
    <property type="evidence" value="ECO:0007669"/>
    <property type="project" value="InterPro"/>
</dbReference>
<dbReference type="Pfam" id="PF12679">
    <property type="entry name" value="ABC2_membrane_2"/>
    <property type="match status" value="1"/>
</dbReference>
<name>A0A4R2BL46_9BACI</name>
<keyword evidence="1" id="KW-1133">Transmembrane helix</keyword>
<evidence type="ECO:0000313" key="2">
    <source>
        <dbReference type="EMBL" id="TCN27262.1"/>
    </source>
</evidence>
<evidence type="ECO:0000313" key="3">
    <source>
        <dbReference type="Proteomes" id="UP000295689"/>
    </source>
</evidence>
<feature type="transmembrane region" description="Helical" evidence="1">
    <location>
        <begin position="145"/>
        <end position="171"/>
    </location>
</feature>
<feature type="transmembrane region" description="Helical" evidence="1">
    <location>
        <begin position="23"/>
        <end position="44"/>
    </location>
</feature>
<dbReference type="PANTHER" id="PTHR37305:SF1">
    <property type="entry name" value="MEMBRANE PROTEIN"/>
    <property type="match status" value="1"/>
</dbReference>
<sequence>MSKHIIKAIVEKDIRATFSSKKIWVPMFILVILLCMIVPAIIAYCGLYTGVFNNPAEDIEKPINSVIQSFPDEAMREKLAALPTLGSKFVYYFMNFMLIPFFLMVTIINSMVIASNSFAGEKERNTLETLLFAPVSIKELFVAKVIAAFIPTIALTFGAFIVNILVLNFISYSIIRELLFLNVTWLLLMFWVIPALVLFNIILSVLVSAKVKSFQEAQQFGGIMVLPIVGIIISQASGLFFLSSLILFLIGVGLLLGNILLLKWVTVFNSRNNLFESQIH</sequence>
<evidence type="ECO:0000256" key="1">
    <source>
        <dbReference type="SAM" id="Phobius"/>
    </source>
</evidence>
<feature type="transmembrane region" description="Helical" evidence="1">
    <location>
        <begin position="89"/>
        <end position="114"/>
    </location>
</feature>
<organism evidence="2 3">
    <name type="scientific">Mesobacillus foraminis</name>
    <dbReference type="NCBI Taxonomy" id="279826"/>
    <lineage>
        <taxon>Bacteria</taxon>
        <taxon>Bacillati</taxon>
        <taxon>Bacillota</taxon>
        <taxon>Bacilli</taxon>
        <taxon>Bacillales</taxon>
        <taxon>Bacillaceae</taxon>
        <taxon>Mesobacillus</taxon>
    </lineage>
</organism>
<dbReference type="GO" id="GO:0005886">
    <property type="term" value="C:plasma membrane"/>
    <property type="evidence" value="ECO:0007669"/>
    <property type="project" value="UniProtKB-SubCell"/>
</dbReference>
<gene>
    <name evidence="2" type="ORF">EV146_102209</name>
</gene>
<dbReference type="Proteomes" id="UP000295689">
    <property type="component" value="Unassembled WGS sequence"/>
</dbReference>
<proteinExistence type="predicted"/>
<dbReference type="EMBL" id="SLVV01000002">
    <property type="protein sequence ID" value="TCN27262.1"/>
    <property type="molecule type" value="Genomic_DNA"/>
</dbReference>
<feature type="transmembrane region" description="Helical" evidence="1">
    <location>
        <begin position="183"/>
        <end position="208"/>
    </location>
</feature>
<keyword evidence="3" id="KW-1185">Reference proteome</keyword>
<feature type="transmembrane region" description="Helical" evidence="1">
    <location>
        <begin position="220"/>
        <end position="240"/>
    </location>
</feature>
<comment type="caution">
    <text evidence="2">The sequence shown here is derived from an EMBL/GenBank/DDBJ whole genome shotgun (WGS) entry which is preliminary data.</text>
</comment>
<accession>A0A4R2BL46</accession>
<dbReference type="RefSeq" id="WP_132001895.1">
    <property type="nucleotide sequence ID" value="NZ_JABUHM010000001.1"/>
</dbReference>
<keyword evidence="1" id="KW-0472">Membrane</keyword>
<keyword evidence="1" id="KW-0812">Transmembrane</keyword>
<feature type="transmembrane region" description="Helical" evidence="1">
    <location>
        <begin position="246"/>
        <end position="265"/>
    </location>
</feature>
<protein>
    <submittedName>
        <fullName evidence="2">ABC-2 family transporter</fullName>
    </submittedName>
</protein>